<feature type="region of interest" description="Disordered" evidence="1">
    <location>
        <begin position="1024"/>
        <end position="1058"/>
    </location>
</feature>
<feature type="region of interest" description="Disordered" evidence="1">
    <location>
        <begin position="196"/>
        <end position="220"/>
    </location>
</feature>
<dbReference type="AlphaFoldDB" id="A0A0M0J3U6"/>
<dbReference type="EMBL" id="JWZX01003378">
    <property type="protein sequence ID" value="KOO21244.1"/>
    <property type="molecule type" value="Genomic_DNA"/>
</dbReference>
<accession>A0A0M0J3U6</accession>
<evidence type="ECO:0000256" key="1">
    <source>
        <dbReference type="SAM" id="MobiDB-lite"/>
    </source>
</evidence>
<dbReference type="Proteomes" id="UP000037460">
    <property type="component" value="Unassembled WGS sequence"/>
</dbReference>
<dbReference type="InterPro" id="IPR011990">
    <property type="entry name" value="TPR-like_helical_dom_sf"/>
</dbReference>
<gene>
    <name evidence="2" type="ORF">Ctob_006198</name>
</gene>
<dbReference type="Gene3D" id="1.25.40.10">
    <property type="entry name" value="Tetratricopeptide repeat domain"/>
    <property type="match status" value="1"/>
</dbReference>
<dbReference type="SUPFAM" id="SSF48452">
    <property type="entry name" value="TPR-like"/>
    <property type="match status" value="1"/>
</dbReference>
<keyword evidence="3" id="KW-1185">Reference proteome</keyword>
<proteinExistence type="predicted"/>
<feature type="compositionally biased region" description="Polar residues" evidence="1">
    <location>
        <begin position="1027"/>
        <end position="1045"/>
    </location>
</feature>
<organism evidence="2 3">
    <name type="scientific">Chrysochromulina tobinii</name>
    <dbReference type="NCBI Taxonomy" id="1460289"/>
    <lineage>
        <taxon>Eukaryota</taxon>
        <taxon>Haptista</taxon>
        <taxon>Haptophyta</taxon>
        <taxon>Prymnesiophyceae</taxon>
        <taxon>Prymnesiales</taxon>
        <taxon>Chrysochromulinaceae</taxon>
        <taxon>Chrysochromulina</taxon>
    </lineage>
</organism>
<feature type="region of interest" description="Disordered" evidence="1">
    <location>
        <begin position="732"/>
        <end position="755"/>
    </location>
</feature>
<sequence>MKQEAKPVPATSEEEERLAAAAAREAAAEAQLREIERELGEEKMRELAEELRAQRLATPSPGGYVLTAGAAAKGAREKAAAETPVAEKAAAEKAAAEKAEKAAAEKEAAKTSHAGVGLVAKPEEHLTGASPSAKEAAAEAQLRRIEIELGTEKMRELEKALGLEKLLELGAEMDPEPEPAPAKVKEEVVKLNPTAQATAAPADSINQGFHPSYNRDRSGMSPIKGIRYHLRGQNYDICQAEYDKLHAKEQKLYEAIPPPSTGGGSELLRELERAQGGQKGGYVFTVDGAADVSEQLGVMLSVGDFLTVPLLDAIRPPQPGPPPPHPGPPLRLIDFSILDGSRAEIPEPATAEQTASEQEARERAAAEIEEMAVQTGKQLCAWETEVEAVRQRIADLERKMAKGDSTEDERLDLAGAQETLAALEASVRTGRELQQAQAELAAEAAAIKEVTRLREAARQHAKAQALCRAAIRKHESGDCKGALGLLEEAIGLDPQTPNYLLRAGDMHLKLGAPEMALAMYERCQKLLLSPYQSTRLDQKLTLSRAAALGGMIGSEVLCRQDAMEAEIAMEAELNAASNAAPYSTDQPDKPGFTDWSRLLPPSLLETFEDDSEEHAEMNAETKGMVRAKPTRGQTPAQAALEAAQAEEHAAMEAVARAKAARERARQMALEAEEEELRAERALREQQQAKALARAQAARERARQLALETEEARHHEAVKEAERLAAEEAEVQETEATSPMEPYGMQMPTPSSCGKRLQQKSKPFWELKEEEAAEKVGAVAQDALEASRVAQLAEVTAEIEKSGVLDGLSSVERQSIIQKLHAEMDEADDDDDEFLDELKMQLQAKHKSKAEDLAPSSAPPEAQKSTRRFSVVVPAKLQAGATMKTLLDGRVIRLIVPRTLRADRMIVVDETGQVIGNGSAASAAPIAPIAPAATTTPAAPAPAAPTATPTAVRAAARAATGYTPESPATRRKQMRAPGAARHSQMRWLEKRLEQVELEVWKDALLDNPESFDALLEEAYGEQLGWSDMSGTDMSDTEGIQSGGTSQRSRRHLDDLDGSDSEAELEAMLAAAMARKYGGGIARSRSSTRGIRGPDVLI</sequence>
<protein>
    <submittedName>
        <fullName evidence="2">Uncharacterized protein</fullName>
    </submittedName>
</protein>
<dbReference type="PANTHER" id="PTHR48148">
    <property type="entry name" value="KERATINOCYTE PROLINE-RICH PROTEIN"/>
    <property type="match status" value="1"/>
</dbReference>
<evidence type="ECO:0000313" key="2">
    <source>
        <dbReference type="EMBL" id="KOO21244.1"/>
    </source>
</evidence>
<evidence type="ECO:0000313" key="3">
    <source>
        <dbReference type="Proteomes" id="UP000037460"/>
    </source>
</evidence>
<dbReference type="PANTHER" id="PTHR48148:SF3">
    <property type="entry name" value="KERATINOCYTE PROLINE-RICH PROTEIN"/>
    <property type="match status" value="1"/>
</dbReference>
<comment type="caution">
    <text evidence="2">The sequence shown here is derived from an EMBL/GenBank/DDBJ whole genome shotgun (WGS) entry which is preliminary data.</text>
</comment>
<feature type="region of interest" description="Disordered" evidence="1">
    <location>
        <begin position="1"/>
        <end position="25"/>
    </location>
</feature>
<name>A0A0M0J3U6_9EUKA</name>
<reference evidence="3" key="1">
    <citation type="journal article" date="2015" name="PLoS Genet.">
        <title>Genome Sequence and Transcriptome Analyses of Chrysochromulina tobin: Metabolic Tools for Enhanced Algal Fitness in the Prominent Order Prymnesiales (Haptophyceae).</title>
        <authorList>
            <person name="Hovde B.T."/>
            <person name="Deodato C.R."/>
            <person name="Hunsperger H.M."/>
            <person name="Ryken S.A."/>
            <person name="Yost W."/>
            <person name="Jha R.K."/>
            <person name="Patterson J."/>
            <person name="Monnat R.J. Jr."/>
            <person name="Barlow S.B."/>
            <person name="Starkenburg S.R."/>
            <person name="Cattolico R.A."/>
        </authorList>
    </citation>
    <scope>NUCLEOTIDE SEQUENCE</scope>
    <source>
        <strain evidence="3">CCMP291</strain>
    </source>
</reference>
<feature type="region of interest" description="Disordered" evidence="1">
    <location>
        <begin position="959"/>
        <end position="981"/>
    </location>
</feature>
<feature type="region of interest" description="Disordered" evidence="1">
    <location>
        <begin position="845"/>
        <end position="866"/>
    </location>
</feature>